<keyword evidence="2" id="KW-1185">Reference proteome</keyword>
<protein>
    <submittedName>
        <fullName evidence="1">Uncharacterized protein</fullName>
    </submittedName>
</protein>
<reference evidence="1" key="1">
    <citation type="submission" date="2022-07" db="EMBL/GenBank/DDBJ databases">
        <title>Phylogenomic reconstructions and comparative analyses of Kickxellomycotina fungi.</title>
        <authorList>
            <person name="Reynolds N.K."/>
            <person name="Stajich J.E."/>
            <person name="Barry K."/>
            <person name="Grigoriev I.V."/>
            <person name="Crous P."/>
            <person name="Smith M.E."/>
        </authorList>
    </citation>
    <scope>NUCLEOTIDE SEQUENCE</scope>
    <source>
        <strain evidence="1">BCRC 34191</strain>
    </source>
</reference>
<proteinExistence type="predicted"/>
<sequence length="151" mass="16817">MDQSDLVKELLRSPRTLDINHTNGLGYSALHYAARTGSIDCVKLLADERGINPNLQDRLDMDTPLHKALIHCEESEDALELTKLLLKAGSDPRILNKKLQRPVNLVEPEEEDIRRLLLQATLAFDSQRIKQVNADKGKTEVESDGGSCSSD</sequence>
<comment type="caution">
    <text evidence="1">The sequence shown here is derived from an EMBL/GenBank/DDBJ whole genome shotgun (WGS) entry which is preliminary data.</text>
</comment>
<accession>A0ACC1KDA9</accession>
<dbReference type="Proteomes" id="UP001140066">
    <property type="component" value="Unassembled WGS sequence"/>
</dbReference>
<dbReference type="EMBL" id="JANBUK010000899">
    <property type="protein sequence ID" value="KAJ2788314.1"/>
    <property type="molecule type" value="Genomic_DNA"/>
</dbReference>
<evidence type="ECO:0000313" key="2">
    <source>
        <dbReference type="Proteomes" id="UP001140066"/>
    </source>
</evidence>
<name>A0ACC1KDA9_9FUNG</name>
<organism evidence="1 2">
    <name type="scientific">Coemansia linderi</name>
    <dbReference type="NCBI Taxonomy" id="2663919"/>
    <lineage>
        <taxon>Eukaryota</taxon>
        <taxon>Fungi</taxon>
        <taxon>Fungi incertae sedis</taxon>
        <taxon>Zoopagomycota</taxon>
        <taxon>Kickxellomycotina</taxon>
        <taxon>Kickxellomycetes</taxon>
        <taxon>Kickxellales</taxon>
        <taxon>Kickxellaceae</taxon>
        <taxon>Coemansia</taxon>
    </lineage>
</organism>
<gene>
    <name evidence="1" type="ORF">GGI18_003029</name>
</gene>
<evidence type="ECO:0000313" key="1">
    <source>
        <dbReference type="EMBL" id="KAJ2788314.1"/>
    </source>
</evidence>